<feature type="non-terminal residue" evidence="1">
    <location>
        <position position="1"/>
    </location>
</feature>
<gene>
    <name evidence="1" type="ORF">POCULU_LOCUS10757</name>
</gene>
<reference evidence="1" key="1">
    <citation type="submission" date="2021-06" db="EMBL/GenBank/DDBJ databases">
        <authorList>
            <person name="Kallberg Y."/>
            <person name="Tangrot J."/>
            <person name="Rosling A."/>
        </authorList>
    </citation>
    <scope>NUCLEOTIDE SEQUENCE</scope>
    <source>
        <strain evidence="1">IA702</strain>
    </source>
</reference>
<name>A0A9N9H9F1_9GLOM</name>
<sequence length="65" mass="8044">EDEDEDEVYYTLSDEFLEAFYKNPENFNFDIFDDVPQNIEENIYDHRRSMETENNEQHVTHVWHT</sequence>
<evidence type="ECO:0000313" key="1">
    <source>
        <dbReference type="EMBL" id="CAG8667057.1"/>
    </source>
</evidence>
<organism evidence="1 2">
    <name type="scientific">Paraglomus occultum</name>
    <dbReference type="NCBI Taxonomy" id="144539"/>
    <lineage>
        <taxon>Eukaryota</taxon>
        <taxon>Fungi</taxon>
        <taxon>Fungi incertae sedis</taxon>
        <taxon>Mucoromycota</taxon>
        <taxon>Glomeromycotina</taxon>
        <taxon>Glomeromycetes</taxon>
        <taxon>Paraglomerales</taxon>
        <taxon>Paraglomeraceae</taxon>
        <taxon>Paraglomus</taxon>
    </lineage>
</organism>
<dbReference type="AlphaFoldDB" id="A0A9N9H9F1"/>
<accession>A0A9N9H9F1</accession>
<feature type="non-terminal residue" evidence="1">
    <location>
        <position position="65"/>
    </location>
</feature>
<proteinExistence type="predicted"/>
<protein>
    <submittedName>
        <fullName evidence="1">2971_t:CDS:1</fullName>
    </submittedName>
</protein>
<evidence type="ECO:0000313" key="2">
    <source>
        <dbReference type="Proteomes" id="UP000789572"/>
    </source>
</evidence>
<keyword evidence="2" id="KW-1185">Reference proteome</keyword>
<comment type="caution">
    <text evidence="1">The sequence shown here is derived from an EMBL/GenBank/DDBJ whole genome shotgun (WGS) entry which is preliminary data.</text>
</comment>
<dbReference type="Proteomes" id="UP000789572">
    <property type="component" value="Unassembled WGS sequence"/>
</dbReference>
<dbReference type="EMBL" id="CAJVPJ010006199">
    <property type="protein sequence ID" value="CAG8667057.1"/>
    <property type="molecule type" value="Genomic_DNA"/>
</dbReference>